<name>A0A026VXG5_OOCBI</name>
<sequence length="50" mass="5802">MDFGHVFSRFDHCAPVELPKVYRVEVARSDLHLFCARACVYECACVRVRV</sequence>
<evidence type="ECO:0000313" key="1">
    <source>
        <dbReference type="EMBL" id="EZA48365.1"/>
    </source>
</evidence>
<reference evidence="1 2" key="1">
    <citation type="journal article" date="2014" name="Curr. Biol.">
        <title>The genome of the clonal raider ant Cerapachys biroi.</title>
        <authorList>
            <person name="Oxley P.R."/>
            <person name="Ji L."/>
            <person name="Fetter-Pruneda I."/>
            <person name="McKenzie S.K."/>
            <person name="Li C."/>
            <person name="Hu H."/>
            <person name="Zhang G."/>
            <person name="Kronauer D.J."/>
        </authorList>
    </citation>
    <scope>NUCLEOTIDE SEQUENCE [LARGE SCALE GENOMIC DNA]</scope>
</reference>
<dbReference type="AlphaFoldDB" id="A0A026VXG5"/>
<dbReference type="EMBL" id="KK107647">
    <property type="protein sequence ID" value="EZA48365.1"/>
    <property type="molecule type" value="Genomic_DNA"/>
</dbReference>
<dbReference type="Proteomes" id="UP000053097">
    <property type="component" value="Unassembled WGS sequence"/>
</dbReference>
<protein>
    <submittedName>
        <fullName evidence="1">Uncharacterized protein</fullName>
    </submittedName>
</protein>
<keyword evidence="2" id="KW-1185">Reference proteome</keyword>
<proteinExistence type="predicted"/>
<gene>
    <name evidence="1" type="ORF">X777_13799</name>
</gene>
<accession>A0A026VXG5</accession>
<organism evidence="1 2">
    <name type="scientific">Ooceraea biroi</name>
    <name type="common">Clonal raider ant</name>
    <name type="synonym">Cerapachys biroi</name>
    <dbReference type="NCBI Taxonomy" id="2015173"/>
    <lineage>
        <taxon>Eukaryota</taxon>
        <taxon>Metazoa</taxon>
        <taxon>Ecdysozoa</taxon>
        <taxon>Arthropoda</taxon>
        <taxon>Hexapoda</taxon>
        <taxon>Insecta</taxon>
        <taxon>Pterygota</taxon>
        <taxon>Neoptera</taxon>
        <taxon>Endopterygota</taxon>
        <taxon>Hymenoptera</taxon>
        <taxon>Apocrita</taxon>
        <taxon>Aculeata</taxon>
        <taxon>Formicoidea</taxon>
        <taxon>Formicidae</taxon>
        <taxon>Dorylinae</taxon>
        <taxon>Ooceraea</taxon>
    </lineage>
</organism>
<evidence type="ECO:0000313" key="2">
    <source>
        <dbReference type="Proteomes" id="UP000053097"/>
    </source>
</evidence>